<dbReference type="InterPro" id="IPR013324">
    <property type="entry name" value="RNA_pol_sigma_r3/r4-like"/>
</dbReference>
<accession>A0A1M4SET6</accession>
<dbReference type="PANTHER" id="PTHR43133:SF63">
    <property type="entry name" value="RNA POLYMERASE SIGMA FACTOR FECI-RELATED"/>
    <property type="match status" value="1"/>
</dbReference>
<dbReference type="InterPro" id="IPR007627">
    <property type="entry name" value="RNA_pol_sigma70_r2"/>
</dbReference>
<dbReference type="Gene3D" id="1.10.10.10">
    <property type="entry name" value="Winged helix-like DNA-binding domain superfamily/Winged helix DNA-binding domain"/>
    <property type="match status" value="1"/>
</dbReference>
<dbReference type="InterPro" id="IPR014284">
    <property type="entry name" value="RNA_pol_sigma-70_dom"/>
</dbReference>
<dbReference type="InterPro" id="IPR036388">
    <property type="entry name" value="WH-like_DNA-bd_sf"/>
</dbReference>
<evidence type="ECO:0000256" key="4">
    <source>
        <dbReference type="ARBA" id="ARBA00023163"/>
    </source>
</evidence>
<protein>
    <submittedName>
        <fullName evidence="7">RNA polymerase sigma-70 factor, ECF subfamily</fullName>
    </submittedName>
</protein>
<dbReference type="EMBL" id="FQUZ01000001">
    <property type="protein sequence ID" value="SHE30672.1"/>
    <property type="molecule type" value="Genomic_DNA"/>
</dbReference>
<dbReference type="GO" id="GO:0003677">
    <property type="term" value="F:DNA binding"/>
    <property type="evidence" value="ECO:0007669"/>
    <property type="project" value="InterPro"/>
</dbReference>
<evidence type="ECO:0000259" key="6">
    <source>
        <dbReference type="Pfam" id="PF08281"/>
    </source>
</evidence>
<dbReference type="NCBIfam" id="TIGR02937">
    <property type="entry name" value="sigma70-ECF"/>
    <property type="match status" value="1"/>
</dbReference>
<dbReference type="InterPro" id="IPR039425">
    <property type="entry name" value="RNA_pol_sigma-70-like"/>
</dbReference>
<evidence type="ECO:0000313" key="7">
    <source>
        <dbReference type="EMBL" id="SHE30672.1"/>
    </source>
</evidence>
<dbReference type="Pfam" id="PF04542">
    <property type="entry name" value="Sigma70_r2"/>
    <property type="match status" value="1"/>
</dbReference>
<organism evidence="7 8">
    <name type="scientific">Lampropedia hyalina DSM 16112</name>
    <dbReference type="NCBI Taxonomy" id="1122156"/>
    <lineage>
        <taxon>Bacteria</taxon>
        <taxon>Pseudomonadati</taxon>
        <taxon>Pseudomonadota</taxon>
        <taxon>Betaproteobacteria</taxon>
        <taxon>Burkholderiales</taxon>
        <taxon>Comamonadaceae</taxon>
        <taxon>Lampropedia</taxon>
    </lineage>
</organism>
<evidence type="ECO:0000313" key="8">
    <source>
        <dbReference type="Proteomes" id="UP000184327"/>
    </source>
</evidence>
<dbReference type="InterPro" id="IPR013249">
    <property type="entry name" value="RNA_pol_sigma70_r4_t2"/>
</dbReference>
<sequence>MTTAAHAPIASLYRDHHRWLHAWLLRRLDNECDAADLAHDTFLRLLKVHTMPVFHSTGEARAYLRTTASRLCINLWQRQEVERSWQETLAALPPDHYPSAERQAIILQALEEVAAMLRSLPPRVAKAFLLAEVSQMTDAEVAARLKISERTVRNYVAQAMLACLKLQARDTVQQLSRMPT</sequence>
<keyword evidence="2" id="KW-0805">Transcription regulation</keyword>
<dbReference type="Pfam" id="PF08281">
    <property type="entry name" value="Sigma70_r4_2"/>
    <property type="match status" value="1"/>
</dbReference>
<dbReference type="InterPro" id="IPR013325">
    <property type="entry name" value="RNA_pol_sigma_r2"/>
</dbReference>
<dbReference type="Gene3D" id="1.10.1740.10">
    <property type="match status" value="1"/>
</dbReference>
<evidence type="ECO:0000256" key="3">
    <source>
        <dbReference type="ARBA" id="ARBA00023082"/>
    </source>
</evidence>
<name>A0A1M4SET6_9BURK</name>
<evidence type="ECO:0000256" key="1">
    <source>
        <dbReference type="ARBA" id="ARBA00010641"/>
    </source>
</evidence>
<dbReference type="PANTHER" id="PTHR43133">
    <property type="entry name" value="RNA POLYMERASE ECF-TYPE SIGMA FACTO"/>
    <property type="match status" value="1"/>
</dbReference>
<evidence type="ECO:0000259" key="5">
    <source>
        <dbReference type="Pfam" id="PF04542"/>
    </source>
</evidence>
<dbReference type="RefSeq" id="WP_073353315.1">
    <property type="nucleotide sequence ID" value="NZ_FQUZ01000001.1"/>
</dbReference>
<evidence type="ECO:0000256" key="2">
    <source>
        <dbReference type="ARBA" id="ARBA00023015"/>
    </source>
</evidence>
<keyword evidence="3" id="KW-0731">Sigma factor</keyword>
<dbReference type="AlphaFoldDB" id="A0A1M4SET6"/>
<comment type="similarity">
    <text evidence="1">Belongs to the sigma-70 factor family. ECF subfamily.</text>
</comment>
<dbReference type="Proteomes" id="UP000184327">
    <property type="component" value="Unassembled WGS sequence"/>
</dbReference>
<dbReference type="SUPFAM" id="SSF88659">
    <property type="entry name" value="Sigma3 and sigma4 domains of RNA polymerase sigma factors"/>
    <property type="match status" value="1"/>
</dbReference>
<gene>
    <name evidence="7" type="ORF">SAMN02745117_00095</name>
</gene>
<dbReference type="SUPFAM" id="SSF88946">
    <property type="entry name" value="Sigma2 domain of RNA polymerase sigma factors"/>
    <property type="match status" value="1"/>
</dbReference>
<keyword evidence="4" id="KW-0804">Transcription</keyword>
<dbReference type="STRING" id="1122156.SAMN02745117_00095"/>
<reference evidence="7 8" key="1">
    <citation type="submission" date="2016-11" db="EMBL/GenBank/DDBJ databases">
        <authorList>
            <person name="Jaros S."/>
            <person name="Januszkiewicz K."/>
            <person name="Wedrychowicz H."/>
        </authorList>
    </citation>
    <scope>NUCLEOTIDE SEQUENCE [LARGE SCALE GENOMIC DNA]</scope>
    <source>
        <strain evidence="7 8">DSM 16112</strain>
    </source>
</reference>
<proteinExistence type="inferred from homology"/>
<dbReference type="GO" id="GO:0016987">
    <property type="term" value="F:sigma factor activity"/>
    <property type="evidence" value="ECO:0007669"/>
    <property type="project" value="UniProtKB-KW"/>
</dbReference>
<feature type="domain" description="RNA polymerase sigma-70 region 2" evidence="5">
    <location>
        <begin position="12"/>
        <end position="79"/>
    </location>
</feature>
<keyword evidence="8" id="KW-1185">Reference proteome</keyword>
<feature type="domain" description="RNA polymerase sigma factor 70 region 4 type 2" evidence="6">
    <location>
        <begin position="111"/>
        <end position="163"/>
    </location>
</feature>
<dbReference type="OrthoDB" id="8536462at2"/>
<dbReference type="GO" id="GO:0006352">
    <property type="term" value="P:DNA-templated transcription initiation"/>
    <property type="evidence" value="ECO:0007669"/>
    <property type="project" value="InterPro"/>
</dbReference>